<evidence type="ECO:0000259" key="3">
    <source>
        <dbReference type="PROSITE" id="PS51845"/>
    </source>
</evidence>
<comment type="caution">
    <text evidence="4">The sequence shown here is derived from an EMBL/GenBank/DDBJ whole genome shotgun (WGS) entry which is preliminary data.</text>
</comment>
<gene>
    <name evidence="4" type="primary">Pde11</name>
    <name evidence="4" type="ORF">CEXT_3431</name>
</gene>
<dbReference type="SUPFAM" id="SSF109604">
    <property type="entry name" value="HD-domain/PDEase-like"/>
    <property type="match status" value="1"/>
</dbReference>
<dbReference type="InterPro" id="IPR002073">
    <property type="entry name" value="PDEase_catalytic_dom"/>
</dbReference>
<dbReference type="GO" id="GO:0007165">
    <property type="term" value="P:signal transduction"/>
    <property type="evidence" value="ECO:0007669"/>
    <property type="project" value="InterPro"/>
</dbReference>
<accession>A0AAV4Q607</accession>
<evidence type="ECO:0000256" key="1">
    <source>
        <dbReference type="ARBA" id="ARBA00022723"/>
    </source>
</evidence>
<keyword evidence="2" id="KW-0378">Hydrolase</keyword>
<dbReference type="AlphaFoldDB" id="A0AAV4Q607"/>
<evidence type="ECO:0000256" key="2">
    <source>
        <dbReference type="ARBA" id="ARBA00022801"/>
    </source>
</evidence>
<dbReference type="PROSITE" id="PS51845">
    <property type="entry name" value="PDEASE_I_2"/>
    <property type="match status" value="1"/>
</dbReference>
<feature type="domain" description="PDEase" evidence="3">
    <location>
        <begin position="1"/>
        <end position="76"/>
    </location>
</feature>
<dbReference type="Pfam" id="PF00233">
    <property type="entry name" value="PDEase_I"/>
    <property type="match status" value="1"/>
</dbReference>
<keyword evidence="5" id="KW-1185">Reference proteome</keyword>
<dbReference type="EMBL" id="BPLR01005764">
    <property type="protein sequence ID" value="GIY04890.1"/>
    <property type="molecule type" value="Genomic_DNA"/>
</dbReference>
<name>A0AAV4Q607_CAEEX</name>
<dbReference type="GO" id="GO:0004114">
    <property type="term" value="F:3',5'-cyclic-nucleotide phosphodiesterase activity"/>
    <property type="evidence" value="ECO:0007669"/>
    <property type="project" value="InterPro"/>
</dbReference>
<reference evidence="4 5" key="1">
    <citation type="submission" date="2021-06" db="EMBL/GenBank/DDBJ databases">
        <title>Caerostris extrusa draft genome.</title>
        <authorList>
            <person name="Kono N."/>
            <person name="Arakawa K."/>
        </authorList>
    </citation>
    <scope>NUCLEOTIDE SEQUENCE [LARGE SCALE GENOMIC DNA]</scope>
</reference>
<keyword evidence="1" id="KW-0479">Metal-binding</keyword>
<dbReference type="PANTHER" id="PTHR11347">
    <property type="entry name" value="CYCLIC NUCLEOTIDE PHOSPHODIESTERASE"/>
    <property type="match status" value="1"/>
</dbReference>
<dbReference type="Proteomes" id="UP001054945">
    <property type="component" value="Unassembled WGS sequence"/>
</dbReference>
<dbReference type="Gene3D" id="1.10.1300.10">
    <property type="entry name" value="3'5'-cyclic nucleotide phosphodiesterase, catalytic domain"/>
    <property type="match status" value="1"/>
</dbReference>
<proteinExistence type="predicted"/>
<sequence>MDFSEQGDVGKQLKLMPIDMMNRDKNKKLPLMQIEFIDSICLPVYEAFALISDKFGPLLERVKENRAQWLKTCWKKKRPCFNSESYLFSN</sequence>
<organism evidence="4 5">
    <name type="scientific">Caerostris extrusa</name>
    <name type="common">Bark spider</name>
    <name type="synonym">Caerostris bankana</name>
    <dbReference type="NCBI Taxonomy" id="172846"/>
    <lineage>
        <taxon>Eukaryota</taxon>
        <taxon>Metazoa</taxon>
        <taxon>Ecdysozoa</taxon>
        <taxon>Arthropoda</taxon>
        <taxon>Chelicerata</taxon>
        <taxon>Arachnida</taxon>
        <taxon>Araneae</taxon>
        <taxon>Araneomorphae</taxon>
        <taxon>Entelegynae</taxon>
        <taxon>Araneoidea</taxon>
        <taxon>Araneidae</taxon>
        <taxon>Caerostris</taxon>
    </lineage>
</organism>
<dbReference type="GO" id="GO:0046872">
    <property type="term" value="F:metal ion binding"/>
    <property type="evidence" value="ECO:0007669"/>
    <property type="project" value="UniProtKB-KW"/>
</dbReference>
<evidence type="ECO:0000313" key="5">
    <source>
        <dbReference type="Proteomes" id="UP001054945"/>
    </source>
</evidence>
<dbReference type="InterPro" id="IPR036971">
    <property type="entry name" value="PDEase_catalytic_dom_sf"/>
</dbReference>
<protein>
    <submittedName>
        <fullName evidence="4">Dual 3',5'-cyclic-AMP and -GMP phosphodiesterase 11</fullName>
    </submittedName>
</protein>
<evidence type="ECO:0000313" key="4">
    <source>
        <dbReference type="EMBL" id="GIY04890.1"/>
    </source>
</evidence>